<dbReference type="PANTHER" id="PTHR14269:SF52">
    <property type="entry name" value="PHOSPHATIDYLGLYCEROPHOSPHATE SYNTHASE-RELATED"/>
    <property type="match status" value="1"/>
</dbReference>
<feature type="transmembrane region" description="Helical" evidence="11">
    <location>
        <begin position="12"/>
        <end position="32"/>
    </location>
</feature>
<keyword evidence="6 11" id="KW-1133">Transmembrane helix</keyword>
<keyword evidence="4 12" id="KW-0808">Transferase</keyword>
<evidence type="ECO:0000256" key="10">
    <source>
        <dbReference type="ARBA" id="ARBA00023264"/>
    </source>
</evidence>
<organism evidence="12">
    <name type="scientific">mine drainage metagenome</name>
    <dbReference type="NCBI Taxonomy" id="410659"/>
    <lineage>
        <taxon>unclassified sequences</taxon>
        <taxon>metagenomes</taxon>
        <taxon>ecological metagenomes</taxon>
    </lineage>
</organism>
<keyword evidence="10" id="KW-1208">Phospholipid metabolism</keyword>
<proteinExistence type="inferred from homology"/>
<dbReference type="InterPro" id="IPR050324">
    <property type="entry name" value="CDP-alcohol_PTase-I"/>
</dbReference>
<sequence length="191" mass="20192">MTGPSPSRWNAPNAVTLVRIALVPVFAATMLAGGGTSAGWRVVATAVFVLAAATDRLDGYLARRLDRITDLGKLLDPIADKLLMGTALVILSTLGELPWWVTVVILVRELGITVMRLLVLRYVVLPASRGGKIKTVLQSVAIGLYLLPLGTLPAAVTLVAAVTMGLAVAMTVVTGVEYVLRVVQIRRAARA</sequence>
<feature type="transmembrane region" description="Helical" evidence="11">
    <location>
        <begin position="135"/>
        <end position="152"/>
    </location>
</feature>
<evidence type="ECO:0000256" key="1">
    <source>
        <dbReference type="ARBA" id="ARBA00004141"/>
    </source>
</evidence>
<dbReference type="Pfam" id="PF01066">
    <property type="entry name" value="CDP-OH_P_transf"/>
    <property type="match status" value="1"/>
</dbReference>
<dbReference type="AlphaFoldDB" id="A0A1J5QDB8"/>
<evidence type="ECO:0000256" key="9">
    <source>
        <dbReference type="ARBA" id="ARBA00023209"/>
    </source>
</evidence>
<evidence type="ECO:0000256" key="4">
    <source>
        <dbReference type="ARBA" id="ARBA00022679"/>
    </source>
</evidence>
<comment type="subcellular location">
    <subcellularLocation>
        <location evidence="1">Membrane</location>
        <topology evidence="1">Multi-pass membrane protein</topology>
    </subcellularLocation>
</comment>
<dbReference type="EMBL" id="MLJW01000903">
    <property type="protein sequence ID" value="OIQ81601.1"/>
    <property type="molecule type" value="Genomic_DNA"/>
</dbReference>
<evidence type="ECO:0000256" key="5">
    <source>
        <dbReference type="ARBA" id="ARBA00022692"/>
    </source>
</evidence>
<comment type="similarity">
    <text evidence="2">Belongs to the CDP-alcohol phosphatidyltransferase class-I family.</text>
</comment>
<evidence type="ECO:0000256" key="6">
    <source>
        <dbReference type="ARBA" id="ARBA00022989"/>
    </source>
</evidence>
<keyword evidence="8 11" id="KW-0472">Membrane</keyword>
<dbReference type="InterPro" id="IPR000462">
    <property type="entry name" value="CDP-OH_P_trans"/>
</dbReference>
<dbReference type="NCBIfam" id="TIGR00560">
    <property type="entry name" value="pgsA"/>
    <property type="match status" value="1"/>
</dbReference>
<keyword evidence="7" id="KW-0443">Lipid metabolism</keyword>
<evidence type="ECO:0000313" key="12">
    <source>
        <dbReference type="EMBL" id="OIQ81601.1"/>
    </source>
</evidence>
<feature type="transmembrane region" description="Helical" evidence="11">
    <location>
        <begin position="158"/>
        <end position="180"/>
    </location>
</feature>
<dbReference type="PANTHER" id="PTHR14269">
    <property type="entry name" value="CDP-DIACYLGLYCEROL--GLYCEROL-3-PHOSPHATE 3-PHOSPHATIDYLTRANSFERASE-RELATED"/>
    <property type="match status" value="1"/>
</dbReference>
<dbReference type="GO" id="GO:0016020">
    <property type="term" value="C:membrane"/>
    <property type="evidence" value="ECO:0007669"/>
    <property type="project" value="UniProtKB-SubCell"/>
</dbReference>
<name>A0A1J5QDB8_9ZZZZ</name>
<keyword evidence="9" id="KW-0594">Phospholipid biosynthesis</keyword>
<protein>
    <submittedName>
        <fullName evidence="12">Putative CDP-diacylglycerol--glycerol-3-phosphate 3-phosphatidyl-transferase 2</fullName>
        <ecNumber evidence="12">2.7.8.5</ecNumber>
    </submittedName>
</protein>
<dbReference type="InterPro" id="IPR043130">
    <property type="entry name" value="CDP-OH_PTrfase_TM_dom"/>
</dbReference>
<accession>A0A1J5QDB8</accession>
<dbReference type="EC" id="2.7.8.5" evidence="12"/>
<feature type="transmembrane region" description="Helical" evidence="11">
    <location>
        <begin position="100"/>
        <end position="123"/>
    </location>
</feature>
<keyword evidence="5 11" id="KW-0812">Transmembrane</keyword>
<dbReference type="GO" id="GO:0046474">
    <property type="term" value="P:glycerophospholipid biosynthetic process"/>
    <property type="evidence" value="ECO:0007669"/>
    <property type="project" value="TreeGrafter"/>
</dbReference>
<evidence type="ECO:0000256" key="7">
    <source>
        <dbReference type="ARBA" id="ARBA00023098"/>
    </source>
</evidence>
<evidence type="ECO:0000256" key="8">
    <source>
        <dbReference type="ARBA" id="ARBA00023136"/>
    </source>
</evidence>
<dbReference type="GO" id="GO:0008444">
    <property type="term" value="F:CDP-diacylglycerol-glycerol-3-phosphate 3-phosphatidyltransferase activity"/>
    <property type="evidence" value="ECO:0007669"/>
    <property type="project" value="UniProtKB-EC"/>
</dbReference>
<comment type="caution">
    <text evidence="12">The sequence shown here is derived from an EMBL/GenBank/DDBJ whole genome shotgun (WGS) entry which is preliminary data.</text>
</comment>
<dbReference type="Gene3D" id="1.20.120.1760">
    <property type="match status" value="1"/>
</dbReference>
<dbReference type="InterPro" id="IPR004570">
    <property type="entry name" value="Phosphatidylglycerol_P_synth"/>
</dbReference>
<evidence type="ECO:0000256" key="2">
    <source>
        <dbReference type="ARBA" id="ARBA00010441"/>
    </source>
</evidence>
<evidence type="ECO:0000256" key="3">
    <source>
        <dbReference type="ARBA" id="ARBA00022516"/>
    </source>
</evidence>
<gene>
    <name evidence="12" type="primary">pgsA2_3</name>
    <name evidence="12" type="ORF">GALL_366290</name>
</gene>
<dbReference type="InterPro" id="IPR048254">
    <property type="entry name" value="CDP_ALCOHOL_P_TRANSF_CS"/>
</dbReference>
<dbReference type="PROSITE" id="PS00379">
    <property type="entry name" value="CDP_ALCOHOL_P_TRANSF"/>
    <property type="match status" value="1"/>
</dbReference>
<keyword evidence="3" id="KW-0444">Lipid biosynthesis</keyword>
<evidence type="ECO:0000256" key="11">
    <source>
        <dbReference type="SAM" id="Phobius"/>
    </source>
</evidence>
<reference evidence="12" key="1">
    <citation type="submission" date="2016-10" db="EMBL/GenBank/DDBJ databases">
        <title>Sequence of Gallionella enrichment culture.</title>
        <authorList>
            <person name="Poehlein A."/>
            <person name="Muehling M."/>
            <person name="Daniel R."/>
        </authorList>
    </citation>
    <scope>NUCLEOTIDE SEQUENCE</scope>
</reference>
<dbReference type="PIRSF" id="PIRSF000847">
    <property type="entry name" value="Phos_ph_gly_syn"/>
    <property type="match status" value="1"/>
</dbReference>